<name>A0A5N6AAD8_9ACTN</name>
<keyword evidence="3" id="KW-0547">Nucleotide-binding</keyword>
<dbReference type="Gene3D" id="1.20.1560.10">
    <property type="entry name" value="ABC transporter type 1, transmembrane domain"/>
    <property type="match status" value="1"/>
</dbReference>
<evidence type="ECO:0000259" key="9">
    <source>
        <dbReference type="PROSITE" id="PS50929"/>
    </source>
</evidence>
<evidence type="ECO:0000256" key="6">
    <source>
        <dbReference type="ARBA" id="ARBA00023136"/>
    </source>
</evidence>
<dbReference type="EMBL" id="VDLY02000009">
    <property type="protein sequence ID" value="KAB8164720.1"/>
    <property type="molecule type" value="Genomic_DNA"/>
</dbReference>
<keyword evidence="6 7" id="KW-0472">Membrane</keyword>
<evidence type="ECO:0000256" key="4">
    <source>
        <dbReference type="ARBA" id="ARBA00022840"/>
    </source>
</evidence>
<evidence type="ECO:0000259" key="8">
    <source>
        <dbReference type="PROSITE" id="PS50893"/>
    </source>
</evidence>
<dbReference type="GO" id="GO:0005886">
    <property type="term" value="C:plasma membrane"/>
    <property type="evidence" value="ECO:0007669"/>
    <property type="project" value="UniProtKB-SubCell"/>
</dbReference>
<dbReference type="InterPro" id="IPR039421">
    <property type="entry name" value="Type_1_exporter"/>
</dbReference>
<keyword evidence="2 7" id="KW-0812">Transmembrane</keyword>
<dbReference type="InterPro" id="IPR027417">
    <property type="entry name" value="P-loop_NTPase"/>
</dbReference>
<feature type="transmembrane region" description="Helical" evidence="7">
    <location>
        <begin position="59"/>
        <end position="80"/>
    </location>
</feature>
<feature type="transmembrane region" description="Helical" evidence="7">
    <location>
        <begin position="24"/>
        <end position="47"/>
    </location>
</feature>
<protein>
    <submittedName>
        <fullName evidence="10">ATP-binding cassette domain-containing protein</fullName>
    </submittedName>
</protein>
<dbReference type="Pfam" id="PF00664">
    <property type="entry name" value="ABC_membrane"/>
    <property type="match status" value="1"/>
</dbReference>
<evidence type="ECO:0000313" key="11">
    <source>
        <dbReference type="Proteomes" id="UP000314251"/>
    </source>
</evidence>
<dbReference type="SUPFAM" id="SSF90123">
    <property type="entry name" value="ABC transporter transmembrane region"/>
    <property type="match status" value="1"/>
</dbReference>
<accession>A0A5N6AAD8</accession>
<dbReference type="PANTHER" id="PTHR43394:SF1">
    <property type="entry name" value="ATP-BINDING CASSETTE SUB-FAMILY B MEMBER 10, MITOCHONDRIAL"/>
    <property type="match status" value="1"/>
</dbReference>
<dbReference type="SUPFAM" id="SSF52540">
    <property type="entry name" value="P-loop containing nucleoside triphosphate hydrolases"/>
    <property type="match status" value="1"/>
</dbReference>
<sequence length="591" mass="61273">MLLPIADARTTRRQAARRLARRPFALLGVAALFVAASVCGLAAPALLGRIVQAVTEDESGGVVLACAGGILAAGIAAAVLGRLAHAWLARLLQSALAELREEAFRTAMGIPQARLEKAGVGDVVSRVSGDVEAVGEAVGGVLPVFTAAGFTIVVTAGGLAVLDPRFALAALVAAPVQVLATRWFLRRSGPAYRRLRIAEGHRTGELVEVFTSEETIVTTGRSARHTERVARASEDAIAPALRATRIMATFWNSLNGAEFVGLASVLAVGALLSSSGTVTVSAATTAALLYFRLFDPIGVVLSEFDALQRAMAGLSRLVGVVSVADRYATRATEAQRAAQRARTPARLTLENVSFAHAPDRPAVSEVSLTVHPGERIAVVGASGSGKSSLAGLVAGIHTPDAGRVLLDGEPVVPGAAAEAGVLLVTQEVRAFAGTVADNLRLAAPEAPDAELDAALRAVGADWVHDLPDSTATRIGPDGLEPSSERAQQLALARVVLARPRVLVLDEATAETGARAARALDRATANAIGDASALVIAHRLTQAETADRVVVMDHGRIVEEGPHADLLAKRGTYARLWHAWTTRTTTNGAPVA</sequence>
<dbReference type="InterPro" id="IPR036640">
    <property type="entry name" value="ABC1_TM_sf"/>
</dbReference>
<feature type="domain" description="ABC transmembrane type-1" evidence="9">
    <location>
        <begin position="27"/>
        <end position="309"/>
    </location>
</feature>
<dbReference type="Gene3D" id="3.40.50.300">
    <property type="entry name" value="P-loop containing nucleotide triphosphate hydrolases"/>
    <property type="match status" value="1"/>
</dbReference>
<evidence type="ECO:0000313" key="10">
    <source>
        <dbReference type="EMBL" id="KAB8164720.1"/>
    </source>
</evidence>
<keyword evidence="4 10" id="KW-0067">ATP-binding</keyword>
<dbReference type="InterPro" id="IPR003439">
    <property type="entry name" value="ABC_transporter-like_ATP-bd"/>
</dbReference>
<dbReference type="AlphaFoldDB" id="A0A5N6AAD8"/>
<organism evidence="10 11">
    <name type="scientific">Streptomyces mimosae</name>
    <dbReference type="NCBI Taxonomy" id="2586635"/>
    <lineage>
        <taxon>Bacteria</taxon>
        <taxon>Bacillati</taxon>
        <taxon>Actinomycetota</taxon>
        <taxon>Actinomycetes</taxon>
        <taxon>Kitasatosporales</taxon>
        <taxon>Streptomycetaceae</taxon>
        <taxon>Streptomyces</taxon>
    </lineage>
</organism>
<evidence type="ECO:0000256" key="7">
    <source>
        <dbReference type="SAM" id="Phobius"/>
    </source>
</evidence>
<comment type="subcellular location">
    <subcellularLocation>
        <location evidence="1">Cell membrane</location>
        <topology evidence="1">Multi-pass membrane protein</topology>
    </subcellularLocation>
</comment>
<feature type="domain" description="ABC transporter" evidence="8">
    <location>
        <begin position="347"/>
        <end position="578"/>
    </location>
</feature>
<dbReference type="InterPro" id="IPR011527">
    <property type="entry name" value="ABC1_TM_dom"/>
</dbReference>
<comment type="caution">
    <text evidence="10">The sequence shown here is derived from an EMBL/GenBank/DDBJ whole genome shotgun (WGS) entry which is preliminary data.</text>
</comment>
<keyword evidence="5 7" id="KW-1133">Transmembrane helix</keyword>
<keyword evidence="11" id="KW-1185">Reference proteome</keyword>
<evidence type="ECO:0000256" key="2">
    <source>
        <dbReference type="ARBA" id="ARBA00022692"/>
    </source>
</evidence>
<dbReference type="SMART" id="SM00382">
    <property type="entry name" value="AAA"/>
    <property type="match status" value="1"/>
</dbReference>
<feature type="transmembrane region" description="Helical" evidence="7">
    <location>
        <begin position="141"/>
        <end position="160"/>
    </location>
</feature>
<dbReference type="InterPro" id="IPR003593">
    <property type="entry name" value="AAA+_ATPase"/>
</dbReference>
<dbReference type="GO" id="GO:0005524">
    <property type="term" value="F:ATP binding"/>
    <property type="evidence" value="ECO:0007669"/>
    <property type="project" value="UniProtKB-KW"/>
</dbReference>
<dbReference type="CDD" id="cd07346">
    <property type="entry name" value="ABC_6TM_exporters"/>
    <property type="match status" value="1"/>
</dbReference>
<gene>
    <name evidence="10" type="ORF">FH607_015495</name>
</gene>
<dbReference type="PROSITE" id="PS50893">
    <property type="entry name" value="ABC_TRANSPORTER_2"/>
    <property type="match status" value="1"/>
</dbReference>
<dbReference type="Pfam" id="PF00005">
    <property type="entry name" value="ABC_tran"/>
    <property type="match status" value="1"/>
</dbReference>
<reference evidence="10" key="1">
    <citation type="submission" date="2019-10" db="EMBL/GenBank/DDBJ databases">
        <title>Nonomuraea sp. nov., isolated from Phyllanthus amarus.</title>
        <authorList>
            <person name="Klykleung N."/>
            <person name="Tanasupawat S."/>
        </authorList>
    </citation>
    <scope>NUCLEOTIDE SEQUENCE [LARGE SCALE GENOMIC DNA]</scope>
    <source>
        <strain evidence="10">3MP-10</strain>
    </source>
</reference>
<dbReference type="PANTHER" id="PTHR43394">
    <property type="entry name" value="ATP-DEPENDENT PERMEASE MDL1, MITOCHONDRIAL"/>
    <property type="match status" value="1"/>
</dbReference>
<dbReference type="GO" id="GO:0015421">
    <property type="term" value="F:ABC-type oligopeptide transporter activity"/>
    <property type="evidence" value="ECO:0007669"/>
    <property type="project" value="TreeGrafter"/>
</dbReference>
<dbReference type="OrthoDB" id="9806127at2"/>
<proteinExistence type="predicted"/>
<dbReference type="GO" id="GO:0016887">
    <property type="term" value="F:ATP hydrolysis activity"/>
    <property type="evidence" value="ECO:0007669"/>
    <property type="project" value="InterPro"/>
</dbReference>
<evidence type="ECO:0000256" key="5">
    <source>
        <dbReference type="ARBA" id="ARBA00022989"/>
    </source>
</evidence>
<evidence type="ECO:0000256" key="3">
    <source>
        <dbReference type="ARBA" id="ARBA00022741"/>
    </source>
</evidence>
<dbReference type="Proteomes" id="UP000314251">
    <property type="component" value="Unassembled WGS sequence"/>
</dbReference>
<evidence type="ECO:0000256" key="1">
    <source>
        <dbReference type="ARBA" id="ARBA00004651"/>
    </source>
</evidence>
<dbReference type="PROSITE" id="PS50929">
    <property type="entry name" value="ABC_TM1F"/>
    <property type="match status" value="1"/>
</dbReference>
<feature type="transmembrane region" description="Helical" evidence="7">
    <location>
        <begin position="166"/>
        <end position="185"/>
    </location>
</feature>